<evidence type="ECO:0000256" key="3">
    <source>
        <dbReference type="ARBA" id="ARBA00023163"/>
    </source>
</evidence>
<keyword evidence="1" id="KW-0805">Transcription regulation</keyword>
<dbReference type="Proteomes" id="UP000535543">
    <property type="component" value="Unassembled WGS sequence"/>
</dbReference>
<comment type="caution">
    <text evidence="6">The sequence shown here is derived from an EMBL/GenBank/DDBJ whole genome shotgun (WGS) entry which is preliminary data.</text>
</comment>
<dbReference type="GO" id="GO:0000976">
    <property type="term" value="F:transcription cis-regulatory region binding"/>
    <property type="evidence" value="ECO:0007669"/>
    <property type="project" value="TreeGrafter"/>
</dbReference>
<accession>A0A848K697</accession>
<evidence type="ECO:0000313" key="6">
    <source>
        <dbReference type="EMBL" id="NMN94273.1"/>
    </source>
</evidence>
<sequence>MSASPADDDPERTRILDVAREEFVSHGFRRTSINEIARRAGVSRPTIYRRCGDKDEIVLAVVVREVVEFFGELVEMLSAVDSPGERAVEAFVAGMRATRTNPLVAAIKEFEPDTLTSLLANGSPDGVGPVRMAIAVGIVDETLPLDAAMRAAELMIRITASLLMSPADIMPTDTDESARLFARTFFIPLIEASSRYETP</sequence>
<evidence type="ECO:0000256" key="1">
    <source>
        <dbReference type="ARBA" id="ARBA00023015"/>
    </source>
</evidence>
<dbReference type="SUPFAM" id="SSF46689">
    <property type="entry name" value="Homeodomain-like"/>
    <property type="match status" value="1"/>
</dbReference>
<keyword evidence="3" id="KW-0804">Transcription</keyword>
<feature type="DNA-binding region" description="H-T-H motif" evidence="4">
    <location>
        <begin position="32"/>
        <end position="51"/>
    </location>
</feature>
<dbReference type="AlphaFoldDB" id="A0A848K697"/>
<dbReference type="InterPro" id="IPR001647">
    <property type="entry name" value="HTH_TetR"/>
</dbReference>
<dbReference type="PRINTS" id="PR00455">
    <property type="entry name" value="HTHTETR"/>
</dbReference>
<evidence type="ECO:0000256" key="4">
    <source>
        <dbReference type="PROSITE-ProRule" id="PRU00335"/>
    </source>
</evidence>
<dbReference type="Gene3D" id="1.10.357.10">
    <property type="entry name" value="Tetracycline Repressor, domain 2"/>
    <property type="match status" value="1"/>
</dbReference>
<keyword evidence="7" id="KW-1185">Reference proteome</keyword>
<protein>
    <submittedName>
        <fullName evidence="6">TetR/AcrR family transcriptional regulator</fullName>
    </submittedName>
</protein>
<feature type="domain" description="HTH tetR-type" evidence="5">
    <location>
        <begin position="9"/>
        <end position="69"/>
    </location>
</feature>
<dbReference type="PROSITE" id="PS50977">
    <property type="entry name" value="HTH_TETR_2"/>
    <property type="match status" value="1"/>
</dbReference>
<evidence type="ECO:0000259" key="5">
    <source>
        <dbReference type="PROSITE" id="PS50977"/>
    </source>
</evidence>
<evidence type="ECO:0000256" key="2">
    <source>
        <dbReference type="ARBA" id="ARBA00023125"/>
    </source>
</evidence>
<dbReference type="PANTHER" id="PTHR30055:SF234">
    <property type="entry name" value="HTH-TYPE TRANSCRIPTIONAL REGULATOR BETI"/>
    <property type="match status" value="1"/>
</dbReference>
<proteinExistence type="predicted"/>
<dbReference type="GO" id="GO:0003700">
    <property type="term" value="F:DNA-binding transcription factor activity"/>
    <property type="evidence" value="ECO:0007669"/>
    <property type="project" value="TreeGrafter"/>
</dbReference>
<gene>
    <name evidence="6" type="ORF">FGL95_04375</name>
</gene>
<keyword evidence="2 4" id="KW-0238">DNA-binding</keyword>
<dbReference type="InterPro" id="IPR009057">
    <property type="entry name" value="Homeodomain-like_sf"/>
</dbReference>
<name>A0A848K697_9NOCA</name>
<dbReference type="PANTHER" id="PTHR30055">
    <property type="entry name" value="HTH-TYPE TRANSCRIPTIONAL REGULATOR RUTR"/>
    <property type="match status" value="1"/>
</dbReference>
<reference evidence="6 7" key="2">
    <citation type="submission" date="2020-06" db="EMBL/GenBank/DDBJ databases">
        <title>Antribacter stalactiti gen. nov., sp. nov., a new member of the family Nacardiaceae isolated from a cave.</title>
        <authorList>
            <person name="Kim I.S."/>
        </authorList>
    </citation>
    <scope>NUCLEOTIDE SEQUENCE [LARGE SCALE GENOMIC DNA]</scope>
    <source>
        <strain evidence="6 7">YC2-7</strain>
    </source>
</reference>
<dbReference type="Pfam" id="PF00440">
    <property type="entry name" value="TetR_N"/>
    <property type="match status" value="1"/>
</dbReference>
<dbReference type="InterPro" id="IPR050109">
    <property type="entry name" value="HTH-type_TetR-like_transc_reg"/>
</dbReference>
<dbReference type="EMBL" id="VCQU01000001">
    <property type="protein sequence ID" value="NMN94273.1"/>
    <property type="molecule type" value="Genomic_DNA"/>
</dbReference>
<reference evidence="6 7" key="1">
    <citation type="submission" date="2019-05" db="EMBL/GenBank/DDBJ databases">
        <authorList>
            <person name="Lee S.D."/>
        </authorList>
    </citation>
    <scope>NUCLEOTIDE SEQUENCE [LARGE SCALE GENOMIC DNA]</scope>
    <source>
        <strain evidence="6 7">YC2-7</strain>
    </source>
</reference>
<evidence type="ECO:0000313" key="7">
    <source>
        <dbReference type="Proteomes" id="UP000535543"/>
    </source>
</evidence>
<organism evidence="6 7">
    <name type="scientific">Antrihabitans stalactiti</name>
    <dbReference type="NCBI Taxonomy" id="2584121"/>
    <lineage>
        <taxon>Bacteria</taxon>
        <taxon>Bacillati</taxon>
        <taxon>Actinomycetota</taxon>
        <taxon>Actinomycetes</taxon>
        <taxon>Mycobacteriales</taxon>
        <taxon>Nocardiaceae</taxon>
        <taxon>Antrihabitans</taxon>
    </lineage>
</organism>